<reference evidence="1 2" key="1">
    <citation type="submission" date="2023-07" db="EMBL/GenBank/DDBJ databases">
        <title>Genomic Encyclopedia of Type Strains, Phase IV (KMG-IV): sequencing the most valuable type-strain genomes for metagenomic binning, comparative biology and taxonomic classification.</title>
        <authorList>
            <person name="Goeker M."/>
        </authorList>
    </citation>
    <scope>NUCLEOTIDE SEQUENCE [LARGE SCALE GENOMIC DNA]</scope>
    <source>
        <strain evidence="1 2">DSM 12751</strain>
    </source>
</reference>
<comment type="caution">
    <text evidence="1">The sequence shown here is derived from an EMBL/GenBank/DDBJ whole genome shotgun (WGS) entry which is preliminary data.</text>
</comment>
<dbReference type="EMBL" id="JAUSTY010000008">
    <property type="protein sequence ID" value="MDQ0166301.1"/>
    <property type="molecule type" value="Genomic_DNA"/>
</dbReference>
<name>A0ABT9VZ86_9BACI</name>
<sequence length="286" mass="32976">MNEELKKIFEDDQHDLRTLPPDRIERDRERRKRVKEILENGGAEEGIDYIHAAIVFQHGEALEDWWQAYLLSVKAVQLGFKPKWLAAVALDRWLIRQGKLLKYGNQVIPFGKVYRIPKIDPKTTDAEREDWDIPTLAELLSFTNLRGFMKYDVVSTLAIDNLRIKVIKLERHPVHHPLPTGRPCGKTEDMHIIYENTYGWQWIEDESGSFLLGWLLIPDVPEIAHAIADEGVISIEKVIMNNQSCIQVNETEHTTIYFKASNGIWAVTGVDDNAIFEKVMWISSSS</sequence>
<gene>
    <name evidence="1" type="ORF">J2S11_002205</name>
</gene>
<evidence type="ECO:0000313" key="1">
    <source>
        <dbReference type="EMBL" id="MDQ0166301.1"/>
    </source>
</evidence>
<dbReference type="RefSeq" id="WP_307394397.1">
    <property type="nucleotide sequence ID" value="NZ_BAAADK010000020.1"/>
</dbReference>
<accession>A0ABT9VZ86</accession>
<evidence type="ECO:0000313" key="2">
    <source>
        <dbReference type="Proteomes" id="UP001235840"/>
    </source>
</evidence>
<protein>
    <submittedName>
        <fullName evidence="1">Uncharacterized protein</fullName>
    </submittedName>
</protein>
<keyword evidence="2" id="KW-1185">Reference proteome</keyword>
<organism evidence="1 2">
    <name type="scientific">Caldalkalibacillus horti</name>
    <dbReference type="NCBI Taxonomy" id="77523"/>
    <lineage>
        <taxon>Bacteria</taxon>
        <taxon>Bacillati</taxon>
        <taxon>Bacillota</taxon>
        <taxon>Bacilli</taxon>
        <taxon>Bacillales</taxon>
        <taxon>Bacillaceae</taxon>
        <taxon>Caldalkalibacillus</taxon>
    </lineage>
</organism>
<proteinExistence type="predicted"/>
<dbReference type="Proteomes" id="UP001235840">
    <property type="component" value="Unassembled WGS sequence"/>
</dbReference>